<keyword evidence="2" id="KW-1185">Reference proteome</keyword>
<evidence type="ECO:0000313" key="1">
    <source>
        <dbReference type="EMBL" id="KAL3268534.1"/>
    </source>
</evidence>
<protein>
    <submittedName>
        <fullName evidence="1">Uncharacterized protein</fullName>
    </submittedName>
</protein>
<comment type="caution">
    <text evidence="1">The sequence shown here is derived from an EMBL/GenBank/DDBJ whole genome shotgun (WGS) entry which is preliminary data.</text>
</comment>
<evidence type="ECO:0000313" key="2">
    <source>
        <dbReference type="Proteomes" id="UP001516400"/>
    </source>
</evidence>
<proteinExistence type="predicted"/>
<organism evidence="1 2">
    <name type="scientific">Cryptolaemus montrouzieri</name>
    <dbReference type="NCBI Taxonomy" id="559131"/>
    <lineage>
        <taxon>Eukaryota</taxon>
        <taxon>Metazoa</taxon>
        <taxon>Ecdysozoa</taxon>
        <taxon>Arthropoda</taxon>
        <taxon>Hexapoda</taxon>
        <taxon>Insecta</taxon>
        <taxon>Pterygota</taxon>
        <taxon>Neoptera</taxon>
        <taxon>Endopterygota</taxon>
        <taxon>Coleoptera</taxon>
        <taxon>Polyphaga</taxon>
        <taxon>Cucujiformia</taxon>
        <taxon>Coccinelloidea</taxon>
        <taxon>Coccinellidae</taxon>
        <taxon>Scymninae</taxon>
        <taxon>Scymnini</taxon>
        <taxon>Cryptolaemus</taxon>
    </lineage>
</organism>
<dbReference type="Proteomes" id="UP001516400">
    <property type="component" value="Unassembled WGS sequence"/>
</dbReference>
<name>A0ABD2MQK9_9CUCU</name>
<gene>
    <name evidence="1" type="ORF">HHI36_007644</name>
</gene>
<accession>A0ABD2MQK9</accession>
<dbReference type="AlphaFoldDB" id="A0ABD2MQK9"/>
<reference evidence="1 2" key="1">
    <citation type="journal article" date="2021" name="BMC Biol.">
        <title>Horizontally acquired antibacterial genes associated with adaptive radiation of ladybird beetles.</title>
        <authorList>
            <person name="Li H.S."/>
            <person name="Tang X.F."/>
            <person name="Huang Y.H."/>
            <person name="Xu Z.Y."/>
            <person name="Chen M.L."/>
            <person name="Du X.Y."/>
            <person name="Qiu B.Y."/>
            <person name="Chen P.T."/>
            <person name="Zhang W."/>
            <person name="Slipinski A."/>
            <person name="Escalona H.E."/>
            <person name="Waterhouse R.M."/>
            <person name="Zwick A."/>
            <person name="Pang H."/>
        </authorList>
    </citation>
    <scope>NUCLEOTIDE SEQUENCE [LARGE SCALE GENOMIC DNA]</scope>
    <source>
        <strain evidence="1">SYSU2018</strain>
    </source>
</reference>
<sequence length="135" mass="15137">MEKQGRATVELRNELNLIKEGNVIMKGQINMLIGGRSARDRTELENNVIIDGLLIVKDVPKGSQMKKIVTGIGRITSVNIFETDFECETISRSNNILRVKFKTSNLKEKLMKAKKDVNIKTQDVGLEGNSVVYKS</sequence>
<dbReference type="EMBL" id="JABFTP020000021">
    <property type="protein sequence ID" value="KAL3268534.1"/>
    <property type="molecule type" value="Genomic_DNA"/>
</dbReference>